<dbReference type="EMBL" id="MDYQ01000074">
    <property type="protein sequence ID" value="PRP83862.1"/>
    <property type="molecule type" value="Genomic_DNA"/>
</dbReference>
<accession>A0A2P6NIU4</accession>
<comment type="caution">
    <text evidence="1">The sequence shown here is derived from an EMBL/GenBank/DDBJ whole genome shotgun (WGS) entry which is preliminary data.</text>
</comment>
<evidence type="ECO:0000313" key="2">
    <source>
        <dbReference type="Proteomes" id="UP000241769"/>
    </source>
</evidence>
<gene>
    <name evidence="1" type="ORF">PROFUN_08893</name>
</gene>
<dbReference type="InParanoid" id="A0A2P6NIU4"/>
<evidence type="ECO:0000313" key="1">
    <source>
        <dbReference type="EMBL" id="PRP83862.1"/>
    </source>
</evidence>
<sequence length="47" mass="5228">MSQSKTLPWALFGDHSLRARLLLIHADFVLPGSLGSQCVRCDLVYDP</sequence>
<protein>
    <submittedName>
        <fullName evidence="1">Uncharacterized protein</fullName>
    </submittedName>
</protein>
<organism evidence="1 2">
    <name type="scientific">Planoprotostelium fungivorum</name>
    <dbReference type="NCBI Taxonomy" id="1890364"/>
    <lineage>
        <taxon>Eukaryota</taxon>
        <taxon>Amoebozoa</taxon>
        <taxon>Evosea</taxon>
        <taxon>Variosea</taxon>
        <taxon>Cavosteliida</taxon>
        <taxon>Cavosteliaceae</taxon>
        <taxon>Planoprotostelium</taxon>
    </lineage>
</organism>
<dbReference type="AlphaFoldDB" id="A0A2P6NIU4"/>
<reference evidence="1 2" key="1">
    <citation type="journal article" date="2018" name="Genome Biol. Evol.">
        <title>Multiple Roots of Fruiting Body Formation in Amoebozoa.</title>
        <authorList>
            <person name="Hillmann F."/>
            <person name="Forbes G."/>
            <person name="Novohradska S."/>
            <person name="Ferling I."/>
            <person name="Riege K."/>
            <person name="Groth M."/>
            <person name="Westermann M."/>
            <person name="Marz M."/>
            <person name="Spaller T."/>
            <person name="Winckler T."/>
            <person name="Schaap P."/>
            <person name="Glockner G."/>
        </authorList>
    </citation>
    <scope>NUCLEOTIDE SEQUENCE [LARGE SCALE GENOMIC DNA]</scope>
    <source>
        <strain evidence="1 2">Jena</strain>
    </source>
</reference>
<proteinExistence type="predicted"/>
<keyword evidence="2" id="KW-1185">Reference proteome</keyword>
<dbReference type="Proteomes" id="UP000241769">
    <property type="component" value="Unassembled WGS sequence"/>
</dbReference>
<name>A0A2P6NIU4_9EUKA</name>